<sequence length="114" mass="11780">MATLTSASDVPASASAARVACTTPREVAVARPSDPPTASGLPVATPGIVKPRLTEYVSMTQAIVCSLVPMSGARMSRSGPIIGMISLVYRRVTRSSSRFENSRGSIAIPPLAPP</sequence>
<protein>
    <submittedName>
        <fullName evidence="1">Uncharacterized protein</fullName>
    </submittedName>
</protein>
<organism evidence="1">
    <name type="scientific">mine drainage metagenome</name>
    <dbReference type="NCBI Taxonomy" id="410659"/>
    <lineage>
        <taxon>unclassified sequences</taxon>
        <taxon>metagenomes</taxon>
        <taxon>ecological metagenomes</taxon>
    </lineage>
</organism>
<accession>A0A1J5Q7T4</accession>
<evidence type="ECO:0000313" key="1">
    <source>
        <dbReference type="EMBL" id="OIQ79694.1"/>
    </source>
</evidence>
<comment type="caution">
    <text evidence="1">The sequence shown here is derived from an EMBL/GenBank/DDBJ whole genome shotgun (WGS) entry which is preliminary data.</text>
</comment>
<proteinExistence type="predicted"/>
<name>A0A1J5Q7T4_9ZZZZ</name>
<reference evidence="1" key="1">
    <citation type="submission" date="2016-10" db="EMBL/GenBank/DDBJ databases">
        <title>Sequence of Gallionella enrichment culture.</title>
        <authorList>
            <person name="Poehlein A."/>
            <person name="Muehling M."/>
            <person name="Daniel R."/>
        </authorList>
    </citation>
    <scope>NUCLEOTIDE SEQUENCE</scope>
</reference>
<dbReference type="EMBL" id="MLJW01001173">
    <property type="protein sequence ID" value="OIQ79694.1"/>
    <property type="molecule type" value="Genomic_DNA"/>
</dbReference>
<dbReference type="AlphaFoldDB" id="A0A1J5Q7T4"/>
<gene>
    <name evidence="1" type="ORF">GALL_385660</name>
</gene>